<keyword evidence="5" id="KW-0862">Zinc</keyword>
<dbReference type="Proteomes" id="UP000093000">
    <property type="component" value="Unassembled WGS sequence"/>
</dbReference>
<dbReference type="InterPro" id="IPR018165">
    <property type="entry name" value="Ala-tRNA-synth_IIc_core"/>
</dbReference>
<dbReference type="GO" id="GO:0003676">
    <property type="term" value="F:nucleic acid binding"/>
    <property type="evidence" value="ECO:0007669"/>
    <property type="project" value="InterPro"/>
</dbReference>
<dbReference type="GO" id="GO:0005524">
    <property type="term" value="F:ATP binding"/>
    <property type="evidence" value="ECO:0007669"/>
    <property type="project" value="InterPro"/>
</dbReference>
<comment type="similarity">
    <text evidence="3">Belongs to the class-II aminoacyl-tRNA synthetase family. Alax-L subfamily.</text>
</comment>
<feature type="domain" description="Alanyl-transfer RNA synthetases family profile" evidence="6">
    <location>
        <begin position="45"/>
        <end position="258"/>
    </location>
</feature>
<accession>A0A1C7NJN8</accession>
<comment type="caution">
    <text evidence="7">The sequence shown here is derived from an EMBL/GenBank/DDBJ whole genome shotgun (WGS) entry which is preliminary data.</text>
</comment>
<reference evidence="7 8" key="1">
    <citation type="submission" date="2016-03" db="EMBL/GenBank/DDBJ databases">
        <title>Choanephora cucurbitarum.</title>
        <authorList>
            <person name="Min B."/>
            <person name="Park H."/>
            <person name="Park J.-H."/>
            <person name="Shin H.-D."/>
            <person name="Choi I.-G."/>
        </authorList>
    </citation>
    <scope>NUCLEOTIDE SEQUENCE [LARGE SCALE GENOMIC DNA]</scope>
    <source>
        <strain evidence="7 8">KUS-F28377</strain>
    </source>
</reference>
<dbReference type="Gene3D" id="2.40.30.130">
    <property type="match status" value="1"/>
</dbReference>
<evidence type="ECO:0000256" key="4">
    <source>
        <dbReference type="ARBA" id="ARBA00022723"/>
    </source>
</evidence>
<dbReference type="PANTHER" id="PTHR43462:SF1">
    <property type="entry name" value="ALANYL-TRNA EDITING PROTEIN AARSD1"/>
    <property type="match status" value="1"/>
</dbReference>
<evidence type="ECO:0000256" key="1">
    <source>
        <dbReference type="ARBA" id="ARBA00001947"/>
    </source>
</evidence>
<evidence type="ECO:0000256" key="5">
    <source>
        <dbReference type="ARBA" id="ARBA00022833"/>
    </source>
</evidence>
<dbReference type="Pfam" id="PF07973">
    <property type="entry name" value="tRNA_SAD"/>
    <property type="match status" value="1"/>
</dbReference>
<dbReference type="AlphaFoldDB" id="A0A1C7NJN8"/>
<dbReference type="PROSITE" id="PS50860">
    <property type="entry name" value="AA_TRNA_LIGASE_II_ALA"/>
    <property type="match status" value="1"/>
</dbReference>
<organism evidence="7 8">
    <name type="scientific">Choanephora cucurbitarum</name>
    <dbReference type="NCBI Taxonomy" id="101091"/>
    <lineage>
        <taxon>Eukaryota</taxon>
        <taxon>Fungi</taxon>
        <taxon>Fungi incertae sedis</taxon>
        <taxon>Mucoromycota</taxon>
        <taxon>Mucoromycotina</taxon>
        <taxon>Mucoromycetes</taxon>
        <taxon>Mucorales</taxon>
        <taxon>Mucorineae</taxon>
        <taxon>Choanephoraceae</taxon>
        <taxon>Choanephoroideae</taxon>
        <taxon>Choanephora</taxon>
    </lineage>
</organism>
<dbReference type="GO" id="GO:0005737">
    <property type="term" value="C:cytoplasm"/>
    <property type="evidence" value="ECO:0007669"/>
    <property type="project" value="UniProtKB-SubCell"/>
</dbReference>
<dbReference type="GO" id="GO:0043905">
    <property type="term" value="F:L-seryl-tRNA(Thr) hydrolase activity"/>
    <property type="evidence" value="ECO:0007669"/>
    <property type="project" value="EnsemblFungi"/>
</dbReference>
<evidence type="ECO:0000256" key="2">
    <source>
        <dbReference type="ARBA" id="ARBA00004496"/>
    </source>
</evidence>
<protein>
    <submittedName>
        <fullName evidence="7">Alanyl-tRNA editing protein Aarsd1</fullName>
    </submittedName>
</protein>
<keyword evidence="4" id="KW-0479">Metal-binding</keyword>
<dbReference type="InterPro" id="IPR018163">
    <property type="entry name" value="Thr/Ala-tRNA-synth_IIc_edit"/>
</dbReference>
<name>A0A1C7NJN8_9FUNG</name>
<evidence type="ECO:0000259" key="6">
    <source>
        <dbReference type="PROSITE" id="PS50860"/>
    </source>
</evidence>
<gene>
    <name evidence="7" type="primary">Aarsd1</name>
    <name evidence="7" type="ORF">A0J61_02655</name>
</gene>
<dbReference type="GO" id="GO:0006419">
    <property type="term" value="P:alanyl-tRNA aminoacylation"/>
    <property type="evidence" value="ECO:0007669"/>
    <property type="project" value="InterPro"/>
</dbReference>
<dbReference type="Gene3D" id="3.30.980.10">
    <property type="entry name" value="Threonyl-trna Synthetase, Chain A, domain 2"/>
    <property type="match status" value="1"/>
</dbReference>
<dbReference type="InterPro" id="IPR051335">
    <property type="entry name" value="Alanyl-tRNA_Editing_Enzymes"/>
</dbReference>
<dbReference type="InterPro" id="IPR009000">
    <property type="entry name" value="Transl_B-barrel_sf"/>
</dbReference>
<dbReference type="GO" id="GO:0002196">
    <property type="term" value="F:Ser-tRNA(Ala) deacylase activity"/>
    <property type="evidence" value="ECO:0007669"/>
    <property type="project" value="EnsemblFungi"/>
</dbReference>
<evidence type="ECO:0000313" key="8">
    <source>
        <dbReference type="Proteomes" id="UP000093000"/>
    </source>
</evidence>
<dbReference type="SUPFAM" id="SSF55186">
    <property type="entry name" value="ThrRS/AlaRS common domain"/>
    <property type="match status" value="1"/>
</dbReference>
<dbReference type="PANTHER" id="PTHR43462">
    <property type="entry name" value="ALANYL-TRNA EDITING PROTEIN"/>
    <property type="match status" value="1"/>
</dbReference>
<dbReference type="SMART" id="SM00863">
    <property type="entry name" value="tRNA_SAD"/>
    <property type="match status" value="1"/>
</dbReference>
<dbReference type="OrthoDB" id="288942at2759"/>
<evidence type="ECO:0000313" key="7">
    <source>
        <dbReference type="EMBL" id="OBZ89285.1"/>
    </source>
</evidence>
<dbReference type="InParanoid" id="A0A1C7NJN8"/>
<dbReference type="EMBL" id="LUGH01000103">
    <property type="protein sequence ID" value="OBZ89285.1"/>
    <property type="molecule type" value="Genomic_DNA"/>
</dbReference>
<evidence type="ECO:0000256" key="3">
    <source>
        <dbReference type="ARBA" id="ARBA00008429"/>
    </source>
</evidence>
<dbReference type="STRING" id="101091.A0A1C7NJN8"/>
<sequence length="420" mass="47217">MTSADTIDQVPVGGIHCQVDPFAREFSTRCISCSEKPNKKGFYEVKLHDTILFPEGGGQPYDTGYINDVRVHDVQRHVLSHIHYTKEPISVGPVELKLDWQRRWDHMQQHSGQHLLSAVLDQVPYKIETSSWNLGEKKCYIELPTGTNKTITFTPHVLQEIEQSVNQHILKDTPIITHTEHAHEGAERPESLPDDYVGGGIIRTIEIEALDKNPCCGTHLARLGQLQCFKILHTESVRGGNTRIFFLFGQRVLDAFGASYSISRQIVSILSVPQEQFVENIQKIQQQSKEHLKRAKRLLESLASYTVKDVEETLRERDWAVVYREDADMEYLGFVANGLRDRSVLEGKNKVVVLAAGEKKTGGPIVITGGTAELVQQVGKVVMKILPGVKGGGKGRWQGKAQNWNEIESLEAALREELQK</sequence>
<keyword evidence="8" id="KW-1185">Reference proteome</keyword>
<dbReference type="SUPFAM" id="SSF50447">
    <property type="entry name" value="Translation proteins"/>
    <property type="match status" value="1"/>
</dbReference>
<dbReference type="GO" id="GO:0046872">
    <property type="term" value="F:metal ion binding"/>
    <property type="evidence" value="ECO:0007669"/>
    <property type="project" value="UniProtKB-KW"/>
</dbReference>
<proteinExistence type="inferred from homology"/>
<comment type="subcellular location">
    <subcellularLocation>
        <location evidence="2">Cytoplasm</location>
    </subcellularLocation>
</comment>
<comment type="cofactor">
    <cofactor evidence="1">
        <name>Zn(2+)</name>
        <dbReference type="ChEBI" id="CHEBI:29105"/>
    </cofactor>
</comment>
<dbReference type="GO" id="GO:0004813">
    <property type="term" value="F:alanine-tRNA ligase activity"/>
    <property type="evidence" value="ECO:0007669"/>
    <property type="project" value="InterPro"/>
</dbReference>
<dbReference type="InterPro" id="IPR012947">
    <property type="entry name" value="tRNA_SAD"/>
</dbReference>